<dbReference type="EC" id="2.1.1.-" evidence="2"/>
<evidence type="ECO:0000256" key="1">
    <source>
        <dbReference type="SAM" id="Phobius"/>
    </source>
</evidence>
<feature type="transmembrane region" description="Helical" evidence="1">
    <location>
        <begin position="40"/>
        <end position="60"/>
    </location>
</feature>
<keyword evidence="2" id="KW-0489">Methyltransferase</keyword>
<keyword evidence="2" id="KW-0378">Hydrolase</keyword>
<keyword evidence="3" id="KW-1185">Reference proteome</keyword>
<dbReference type="EMBL" id="JACBZP010000001">
    <property type="protein sequence ID" value="NYI68618.1"/>
    <property type="molecule type" value="Genomic_DNA"/>
</dbReference>
<dbReference type="GO" id="GO:0008168">
    <property type="term" value="F:methyltransferase activity"/>
    <property type="evidence" value="ECO:0007669"/>
    <property type="project" value="UniProtKB-KW"/>
</dbReference>
<protein>
    <submittedName>
        <fullName evidence="2">Leader peptidase (Prepilin peptidase)/N-methyltransferase</fullName>
        <ecNumber evidence="2">2.1.1.-</ecNumber>
        <ecNumber evidence="2">3.4.23.43</ecNumber>
    </submittedName>
</protein>
<dbReference type="Proteomes" id="UP000539111">
    <property type="component" value="Unassembled WGS sequence"/>
</dbReference>
<dbReference type="EC" id="3.4.23.43" evidence="2"/>
<comment type="caution">
    <text evidence="2">The sequence shown here is derived from an EMBL/GenBank/DDBJ whole genome shotgun (WGS) entry which is preliminary data.</text>
</comment>
<feature type="transmembrane region" description="Helical" evidence="1">
    <location>
        <begin position="153"/>
        <end position="186"/>
    </location>
</feature>
<keyword evidence="1" id="KW-1133">Transmembrane helix</keyword>
<gene>
    <name evidence="2" type="ORF">BJY26_002924</name>
</gene>
<keyword evidence="2" id="KW-0808">Transferase</keyword>
<keyword evidence="1" id="KW-0812">Transmembrane</keyword>
<feature type="transmembrane region" description="Helical" evidence="1">
    <location>
        <begin position="198"/>
        <end position="220"/>
    </location>
</feature>
<proteinExistence type="predicted"/>
<evidence type="ECO:0000313" key="3">
    <source>
        <dbReference type="Proteomes" id="UP000539111"/>
    </source>
</evidence>
<feature type="transmembrane region" description="Helical" evidence="1">
    <location>
        <begin position="94"/>
        <end position="111"/>
    </location>
</feature>
<feature type="transmembrane region" description="Helical" evidence="1">
    <location>
        <begin position="67"/>
        <end position="88"/>
    </location>
</feature>
<dbReference type="GO" id="GO:0032259">
    <property type="term" value="P:methylation"/>
    <property type="evidence" value="ECO:0007669"/>
    <property type="project" value="UniProtKB-KW"/>
</dbReference>
<dbReference type="RefSeq" id="WP_179428944.1">
    <property type="nucleotide sequence ID" value="NZ_JACBZP010000001.1"/>
</dbReference>
<reference evidence="2 3" key="1">
    <citation type="submission" date="2020-07" db="EMBL/GenBank/DDBJ databases">
        <title>Sequencing the genomes of 1000 actinobacteria strains.</title>
        <authorList>
            <person name="Klenk H.-P."/>
        </authorList>
    </citation>
    <scope>NUCLEOTIDE SEQUENCE [LARGE SCALE GENOMIC DNA]</scope>
    <source>
        <strain evidence="2 3">DSM 26341</strain>
    </source>
</reference>
<sequence>MVAPALAVLAALVIGAAGPAIVGPADAVRLAWHGRRAPMVWTAVTCLAAGALAVCAWPVASGPWPRSVLLGVVAGATPALGFFDVRLHRLPDRIVWPGIAACAACLAAEIGRSGAVTTLALGSALTGAAGGAFFAGIRALPGSGLGKGDIKTAVLLGLAAGAVHPVVGLAGLLVGVVAAGLAALALVAAGRRSARDSIAYGPFLLFGAWTSVIAAGALSVGSSVCCVG</sequence>
<keyword evidence="1" id="KW-0472">Membrane</keyword>
<name>A0A7Z0D4C0_9MICO</name>
<dbReference type="AlphaFoldDB" id="A0A7Z0D4C0"/>
<organism evidence="2 3">
    <name type="scientific">Spelaeicoccus albus</name>
    <dbReference type="NCBI Taxonomy" id="1280376"/>
    <lineage>
        <taxon>Bacteria</taxon>
        <taxon>Bacillati</taxon>
        <taxon>Actinomycetota</taxon>
        <taxon>Actinomycetes</taxon>
        <taxon>Micrococcales</taxon>
        <taxon>Brevibacteriaceae</taxon>
        <taxon>Spelaeicoccus</taxon>
    </lineage>
</organism>
<accession>A0A7Z0D4C0</accession>
<evidence type="ECO:0000313" key="2">
    <source>
        <dbReference type="EMBL" id="NYI68618.1"/>
    </source>
</evidence>
<dbReference type="GO" id="GO:0004190">
    <property type="term" value="F:aspartic-type endopeptidase activity"/>
    <property type="evidence" value="ECO:0007669"/>
    <property type="project" value="UniProtKB-EC"/>
</dbReference>
<feature type="transmembrane region" description="Helical" evidence="1">
    <location>
        <begin position="118"/>
        <end position="141"/>
    </location>
</feature>